<evidence type="ECO:0000313" key="2">
    <source>
        <dbReference type="EMBL" id="EAR91703.2"/>
    </source>
</evidence>
<evidence type="ECO:0000256" key="1">
    <source>
        <dbReference type="SAM" id="MobiDB-lite"/>
    </source>
</evidence>
<dbReference type="EMBL" id="GG662770">
    <property type="protein sequence ID" value="EAR91703.2"/>
    <property type="molecule type" value="Genomic_DNA"/>
</dbReference>
<protein>
    <submittedName>
        <fullName evidence="2">Uncharacterized protein</fullName>
    </submittedName>
</protein>
<dbReference type="RefSeq" id="XP_001011948.2">
    <property type="nucleotide sequence ID" value="XM_001011948.2"/>
</dbReference>
<feature type="compositionally biased region" description="Polar residues" evidence="1">
    <location>
        <begin position="16"/>
        <end position="25"/>
    </location>
</feature>
<name>Q232X7_TETTS</name>
<keyword evidence="3" id="KW-1185">Reference proteome</keyword>
<proteinExistence type="predicted"/>
<evidence type="ECO:0000313" key="3">
    <source>
        <dbReference type="Proteomes" id="UP000009168"/>
    </source>
</evidence>
<dbReference type="GeneID" id="7822693"/>
<dbReference type="Proteomes" id="UP000009168">
    <property type="component" value="Unassembled WGS sequence"/>
</dbReference>
<feature type="region of interest" description="Disordered" evidence="1">
    <location>
        <begin position="1"/>
        <end position="34"/>
    </location>
</feature>
<sequence length="420" mass="50106">MELEESHSHNTNSSEVDSYQYSSNSVEKDSSQKSTCSELQPLQIVKTVIKRAKKIPIFLQKLSKQKKKEQLKKYNFLISPLCFLPSELLDVYANGDVILEYDFLKDPETNKKTLNWSYIKQITNVEVKEDMNTIEIRQSVNVEQKKDLQHLYNKYINTPDQKTHELGIVLRQFEIQKTEILNSFFNMVKMNPNILEPLFKLQQKYVAACLDWIKKNISQNKYFFYAFGSYNQKFKQYEQNHIGFSKPLLELLGFDGESFKNYILRKGRFEIYNSLSRMEMIIQKIQYGIESWSEKKWDVVLLTIEDIPVYCQQRKLAISIKQFQDIIQEYKLQNIINESWIDFINLCGITEFFIDENQIQNVLNQRRQINQYDPISDLAYTAQSEILIEKFYKSEYEDIQKKQQQFQNNYYTQDEKIIIK</sequence>
<dbReference type="AlphaFoldDB" id="Q232X7"/>
<dbReference type="HOGENOM" id="CLU_693539_0_0_1"/>
<gene>
    <name evidence="2" type="ORF">TTHERM_00395760</name>
</gene>
<dbReference type="KEGG" id="tet:TTHERM_00395760"/>
<dbReference type="InParanoid" id="Q232X7"/>
<accession>Q232X7</accession>
<reference evidence="3" key="1">
    <citation type="journal article" date="2006" name="PLoS Biol.">
        <title>Macronuclear genome sequence of the ciliate Tetrahymena thermophila, a model eukaryote.</title>
        <authorList>
            <person name="Eisen J.A."/>
            <person name="Coyne R.S."/>
            <person name="Wu M."/>
            <person name="Wu D."/>
            <person name="Thiagarajan M."/>
            <person name="Wortman J.R."/>
            <person name="Badger J.H."/>
            <person name="Ren Q."/>
            <person name="Amedeo P."/>
            <person name="Jones K.M."/>
            <person name="Tallon L.J."/>
            <person name="Delcher A.L."/>
            <person name="Salzberg S.L."/>
            <person name="Silva J.C."/>
            <person name="Haas B.J."/>
            <person name="Majoros W.H."/>
            <person name="Farzad M."/>
            <person name="Carlton J.M."/>
            <person name="Smith R.K. Jr."/>
            <person name="Garg J."/>
            <person name="Pearlman R.E."/>
            <person name="Karrer K.M."/>
            <person name="Sun L."/>
            <person name="Manning G."/>
            <person name="Elde N.C."/>
            <person name="Turkewitz A.P."/>
            <person name="Asai D.J."/>
            <person name="Wilkes D.E."/>
            <person name="Wang Y."/>
            <person name="Cai H."/>
            <person name="Collins K."/>
            <person name="Stewart B.A."/>
            <person name="Lee S.R."/>
            <person name="Wilamowska K."/>
            <person name="Weinberg Z."/>
            <person name="Ruzzo W.L."/>
            <person name="Wloga D."/>
            <person name="Gaertig J."/>
            <person name="Frankel J."/>
            <person name="Tsao C.-C."/>
            <person name="Gorovsky M.A."/>
            <person name="Keeling P.J."/>
            <person name="Waller R.F."/>
            <person name="Patron N.J."/>
            <person name="Cherry J.M."/>
            <person name="Stover N.A."/>
            <person name="Krieger C.J."/>
            <person name="del Toro C."/>
            <person name="Ryder H.F."/>
            <person name="Williamson S.C."/>
            <person name="Barbeau R.A."/>
            <person name="Hamilton E.P."/>
            <person name="Orias E."/>
        </authorList>
    </citation>
    <scope>NUCLEOTIDE SEQUENCE [LARGE SCALE GENOMIC DNA]</scope>
    <source>
        <strain evidence="3">SB210</strain>
    </source>
</reference>
<organism evidence="2 3">
    <name type="scientific">Tetrahymena thermophila (strain SB210)</name>
    <dbReference type="NCBI Taxonomy" id="312017"/>
    <lineage>
        <taxon>Eukaryota</taxon>
        <taxon>Sar</taxon>
        <taxon>Alveolata</taxon>
        <taxon>Ciliophora</taxon>
        <taxon>Intramacronucleata</taxon>
        <taxon>Oligohymenophorea</taxon>
        <taxon>Hymenostomatida</taxon>
        <taxon>Tetrahymenina</taxon>
        <taxon>Tetrahymenidae</taxon>
        <taxon>Tetrahymena</taxon>
    </lineage>
</organism>